<dbReference type="GO" id="GO:0003964">
    <property type="term" value="F:RNA-directed DNA polymerase activity"/>
    <property type="evidence" value="ECO:0007669"/>
    <property type="project" value="UniProtKB-EC"/>
</dbReference>
<dbReference type="FunFam" id="3.30.420.10:FF:000063">
    <property type="entry name" value="Retrovirus-related Pol polyprotein from transposon 297-like Protein"/>
    <property type="match status" value="1"/>
</dbReference>
<evidence type="ECO:0000313" key="5">
    <source>
        <dbReference type="EMBL" id="JAV93617.1"/>
    </source>
</evidence>
<dbReference type="GO" id="GO:0042575">
    <property type="term" value="C:DNA polymerase complex"/>
    <property type="evidence" value="ECO:0007669"/>
    <property type="project" value="UniProtKB-ARBA"/>
</dbReference>
<dbReference type="FunFam" id="3.30.70.270:FF:000026">
    <property type="entry name" value="Transposon Ty3-G Gag-Pol polyprotein"/>
    <property type="match status" value="1"/>
</dbReference>
<dbReference type="SUPFAM" id="SSF56672">
    <property type="entry name" value="DNA/RNA polymerases"/>
    <property type="match status" value="1"/>
</dbReference>
<dbReference type="Pfam" id="PF17919">
    <property type="entry name" value="RT_RNaseH_2"/>
    <property type="match status" value="1"/>
</dbReference>
<evidence type="ECO:0000259" key="4">
    <source>
        <dbReference type="PROSITE" id="PS50994"/>
    </source>
</evidence>
<dbReference type="InterPro" id="IPR012337">
    <property type="entry name" value="RNaseH-like_sf"/>
</dbReference>
<dbReference type="PROSITE" id="PS50878">
    <property type="entry name" value="RT_POL"/>
    <property type="match status" value="1"/>
</dbReference>
<dbReference type="InterPro" id="IPR021109">
    <property type="entry name" value="Peptidase_aspartic_dom_sf"/>
</dbReference>
<dbReference type="EMBL" id="GEZM01011167">
    <property type="protein sequence ID" value="JAV93617.1"/>
    <property type="molecule type" value="Transcribed_RNA"/>
</dbReference>
<dbReference type="InterPro" id="IPR041577">
    <property type="entry name" value="RT_RNaseH_2"/>
</dbReference>
<feature type="compositionally biased region" description="Polar residues" evidence="2">
    <location>
        <begin position="1308"/>
        <end position="1323"/>
    </location>
</feature>
<dbReference type="GO" id="GO:0015074">
    <property type="term" value="P:DNA integration"/>
    <property type="evidence" value="ECO:0007669"/>
    <property type="project" value="InterPro"/>
</dbReference>
<dbReference type="InterPro" id="IPR043502">
    <property type="entry name" value="DNA/RNA_pol_sf"/>
</dbReference>
<dbReference type="PROSITE" id="PS50994">
    <property type="entry name" value="INTEGRASE"/>
    <property type="match status" value="1"/>
</dbReference>
<dbReference type="InterPro" id="IPR036397">
    <property type="entry name" value="RNaseH_sf"/>
</dbReference>
<accession>A0A1Y1NDC5</accession>
<dbReference type="Pfam" id="PF00078">
    <property type="entry name" value="RVT_1"/>
    <property type="match status" value="1"/>
</dbReference>
<dbReference type="Pfam" id="PF17921">
    <property type="entry name" value="Integrase_H2C2"/>
    <property type="match status" value="1"/>
</dbReference>
<dbReference type="Gene3D" id="1.10.340.70">
    <property type="match status" value="1"/>
</dbReference>
<dbReference type="Gene3D" id="3.10.10.10">
    <property type="entry name" value="HIV Type 1 Reverse Transcriptase, subunit A, domain 1"/>
    <property type="match status" value="1"/>
</dbReference>
<sequence>MMESLFKPPDALNIQGNLADNWKKFEQRFDSDLDSKDQKKQIAVFLSLVGEDGLDIYNSFTLTAAEKESLKEIKKKFADHCAPQKNVIYERFVFNSLVQKEGQTFDSFVTDLKIAVKTTEYADPLDMVRDRIVMGIFDKATQERLLREKDLTLEKAVNFCRAIEVSKFQAKALQTEASVSAIKMQKKRDRNELVPNNLEKKRCGYCGYNHTKGKCSAFGKVCGECNGKNHFASVCRRKDQGKEARTSYGNKNGKRVNEVKVENSDESECSEDNFYVSSLVKKVDGIRSSGEVMWRKKIKIGGRLIEFKLDTGAEVSVIPLNVLHKINRQVKLKKTNMTLIAYGNSDFKINPIGEINLNCELNDKFACLPFVIVDSNNQMPLLGLKECLALDLIKRIDTIKDLTKIGQFNNVEDIVRIYPQVFSGLGCFPSEHKIVLKQNYLPHVQAVRRIPQALHQRVKHKLIDLESQGIIRKVEKPTEWLNPLVIVEKKNGDLRLCLDPKFLNQNIQREHFLIPTAEEIAAELNNKAVFTVLDMKDGYFQVKIDNQSSDYCTFGTPFGRYQFCRLPFGISSAPEVFQRKNFELFGDIKGVQVYFDDLIIAGETELEHDEALKNVLDRASKFNIKFNESKIQFKSKEVRFLGQIFCKDGVKPCSSYISAIIDMPKPESKSDLLRLLGMTKFLGKFIPNMSKVTAPLRNLTRQDVGWTWTDEHDQSLSKLKHLLTTAPVLAFFNPSLPIEIETDASKDGIGSCLLQNGHPIAFASRSLTKSEFNYAQIEKELLAILFSCLKFHYFIFGVKNVRVCSDHKPLESIFKKSLPTVSPRLQRMLLQLLNYDLKVTYKPGKYLYIADTLSRAFLTSGDTVENTDLEYYVHSFTNYLPMSAEKKNLFKETTRSDEQLKTIINFLNSEWPSKKGQIPLSARHFYKLRGELFMSDGLLFFNHKLVVPKSLRPEMLIKLHEGHLGIEKVKARARQIFYWPSMSQEIELFIKKCKVCEKYARKNVKETLKSYPVPDRPWERIGADIFSYGNNSYLVTMDAYSSWLELVSIKNKSAHEVIQKLKSIFSKFGSPDTLVCDNVPFNSYSFGEFSKEWNFNVVCRSPNYPKSNGLAEKAVDIAKKLLKKSLEEGKDIFDALIQYRNSPLKYLDYSPAQLLMSRICRTKLPISADLLKPTLCKGVREKLQLRLANNEKYYNKTATDLKTLKPDQNVTVFNHIDKTWTPGKIIDIAQNPRSYKVLDENGAVVIWNRFDIRESLNSYKSVVNNDFDMLNSRNCSLQASSDINISKHESSSDLVQQSKRSSLEIESPLNNAQSSSNYESASNPPALKSKVSGRIIKKPKMLDL</sequence>
<dbReference type="InterPro" id="IPR001584">
    <property type="entry name" value="Integrase_cat-core"/>
</dbReference>
<feature type="region of interest" description="Disordered" evidence="2">
    <location>
        <begin position="1288"/>
        <end position="1333"/>
    </location>
</feature>
<dbReference type="PANTHER" id="PTHR37984">
    <property type="entry name" value="PROTEIN CBG26694"/>
    <property type="match status" value="1"/>
</dbReference>
<dbReference type="FunFam" id="1.10.340.70:FF:000003">
    <property type="entry name" value="Protein CBG25708"/>
    <property type="match status" value="1"/>
</dbReference>
<dbReference type="Gene3D" id="2.40.70.10">
    <property type="entry name" value="Acid Proteases"/>
    <property type="match status" value="1"/>
</dbReference>
<dbReference type="EC" id="2.7.7.49" evidence="1"/>
<dbReference type="PANTHER" id="PTHR37984:SF8">
    <property type="entry name" value="CCHC-TYPE DOMAIN-CONTAINING PROTEIN"/>
    <property type="match status" value="1"/>
</dbReference>
<dbReference type="CDD" id="cd01647">
    <property type="entry name" value="RT_LTR"/>
    <property type="match status" value="1"/>
</dbReference>
<dbReference type="InterPro" id="IPR000477">
    <property type="entry name" value="RT_dom"/>
</dbReference>
<feature type="domain" description="Reverse transcriptase" evidence="3">
    <location>
        <begin position="468"/>
        <end position="645"/>
    </location>
</feature>
<proteinExistence type="predicted"/>
<name>A0A1Y1NDC5_PHOPY</name>
<dbReference type="Gene3D" id="3.30.420.10">
    <property type="entry name" value="Ribonuclease H-like superfamily/Ribonuclease H"/>
    <property type="match status" value="1"/>
</dbReference>
<dbReference type="CDD" id="cd05481">
    <property type="entry name" value="retropepsin_like_LTR_1"/>
    <property type="match status" value="1"/>
</dbReference>
<dbReference type="Gene3D" id="3.30.70.270">
    <property type="match status" value="2"/>
</dbReference>
<dbReference type="GO" id="GO:0003676">
    <property type="term" value="F:nucleic acid binding"/>
    <property type="evidence" value="ECO:0007669"/>
    <property type="project" value="InterPro"/>
</dbReference>
<reference evidence="5" key="1">
    <citation type="journal article" date="2016" name="Sci. Rep.">
        <title>Molecular characterization of firefly nuptial gifts: a multi-omics approach sheds light on postcopulatory sexual selection.</title>
        <authorList>
            <person name="Al-Wathiqui N."/>
            <person name="Fallon T.R."/>
            <person name="South A."/>
            <person name="Weng J.K."/>
            <person name="Lewis S.M."/>
        </authorList>
    </citation>
    <scope>NUCLEOTIDE SEQUENCE</scope>
</reference>
<evidence type="ECO:0000259" key="3">
    <source>
        <dbReference type="PROSITE" id="PS50878"/>
    </source>
</evidence>
<dbReference type="InterPro" id="IPR041588">
    <property type="entry name" value="Integrase_H2C2"/>
</dbReference>
<dbReference type="SUPFAM" id="SSF50630">
    <property type="entry name" value="Acid proteases"/>
    <property type="match status" value="1"/>
</dbReference>
<dbReference type="InterPro" id="IPR050951">
    <property type="entry name" value="Retrovirus_Pol_polyprotein"/>
</dbReference>
<dbReference type="CDD" id="cd09274">
    <property type="entry name" value="RNase_HI_RT_Ty3"/>
    <property type="match status" value="1"/>
</dbReference>
<feature type="domain" description="Integrase catalytic" evidence="4">
    <location>
        <begin position="1013"/>
        <end position="1173"/>
    </location>
</feature>
<organism evidence="5">
    <name type="scientific">Photinus pyralis</name>
    <name type="common">Common eastern firefly</name>
    <name type="synonym">Lampyris pyralis</name>
    <dbReference type="NCBI Taxonomy" id="7054"/>
    <lineage>
        <taxon>Eukaryota</taxon>
        <taxon>Metazoa</taxon>
        <taxon>Ecdysozoa</taxon>
        <taxon>Arthropoda</taxon>
        <taxon>Hexapoda</taxon>
        <taxon>Insecta</taxon>
        <taxon>Pterygota</taxon>
        <taxon>Neoptera</taxon>
        <taxon>Endopterygota</taxon>
        <taxon>Coleoptera</taxon>
        <taxon>Polyphaga</taxon>
        <taxon>Elateriformia</taxon>
        <taxon>Elateroidea</taxon>
        <taxon>Lampyridae</taxon>
        <taxon>Lampyrinae</taxon>
        <taxon>Photinus</taxon>
    </lineage>
</organism>
<dbReference type="InterPro" id="IPR043128">
    <property type="entry name" value="Rev_trsase/Diguanyl_cyclase"/>
</dbReference>
<dbReference type="SUPFAM" id="SSF53098">
    <property type="entry name" value="Ribonuclease H-like"/>
    <property type="match status" value="1"/>
</dbReference>
<evidence type="ECO:0000256" key="2">
    <source>
        <dbReference type="SAM" id="MobiDB-lite"/>
    </source>
</evidence>
<protein>
    <recommendedName>
        <fullName evidence="1">RNA-directed DNA polymerase</fullName>
        <ecNumber evidence="1">2.7.7.49</ecNumber>
    </recommendedName>
</protein>
<evidence type="ECO:0000256" key="1">
    <source>
        <dbReference type="ARBA" id="ARBA00012493"/>
    </source>
</evidence>